<accession>A0A423H0B9</accession>
<organism evidence="2 3">
    <name type="scientific">Pseudomonas brassicacearum</name>
    <dbReference type="NCBI Taxonomy" id="930166"/>
    <lineage>
        <taxon>Bacteria</taxon>
        <taxon>Pseudomonadati</taxon>
        <taxon>Pseudomonadota</taxon>
        <taxon>Gammaproteobacteria</taxon>
        <taxon>Pseudomonadales</taxon>
        <taxon>Pseudomonadaceae</taxon>
        <taxon>Pseudomonas</taxon>
    </lineage>
</organism>
<dbReference type="Pfam" id="PF04448">
    <property type="entry name" value="DUF551"/>
    <property type="match status" value="1"/>
</dbReference>
<protein>
    <recommendedName>
        <fullName evidence="1">DUF551 domain-containing protein</fullName>
    </recommendedName>
</protein>
<dbReference type="Proteomes" id="UP000284684">
    <property type="component" value="Unassembled WGS sequence"/>
</dbReference>
<evidence type="ECO:0000313" key="3">
    <source>
        <dbReference type="Proteomes" id="UP000284684"/>
    </source>
</evidence>
<reference evidence="2 3" key="1">
    <citation type="submission" date="2016-10" db="EMBL/GenBank/DDBJ databases">
        <title>Comparative genome analysis of multiple Pseudomonas spp. focuses on biocontrol and plant growth promoting traits.</title>
        <authorList>
            <person name="Tao X.-Y."/>
            <person name="Taylor C.G."/>
        </authorList>
    </citation>
    <scope>NUCLEOTIDE SEQUENCE [LARGE SCALE GENOMIC DNA]</scope>
    <source>
        <strain evidence="2 3">37D10</strain>
    </source>
</reference>
<dbReference type="AlphaFoldDB" id="A0A423H0B9"/>
<sequence length="78" mass="8946">MSDWIKCSDLLPACNHECTSDETMVSRTVLVTDSRELQSLGIAHMRLDRTWKLYGGDYDFMHPTEITHWQPLPAPPAE</sequence>
<dbReference type="InterPro" id="IPR007539">
    <property type="entry name" value="DUF551"/>
</dbReference>
<proteinExistence type="predicted"/>
<evidence type="ECO:0000259" key="1">
    <source>
        <dbReference type="Pfam" id="PF04448"/>
    </source>
</evidence>
<gene>
    <name evidence="2" type="ORF">BK658_02430</name>
</gene>
<name>A0A423H0B9_9PSED</name>
<comment type="caution">
    <text evidence="2">The sequence shown here is derived from an EMBL/GenBank/DDBJ whole genome shotgun (WGS) entry which is preliminary data.</text>
</comment>
<feature type="domain" description="DUF551" evidence="1">
    <location>
        <begin position="4"/>
        <end position="76"/>
    </location>
</feature>
<dbReference type="EMBL" id="MOBI01000003">
    <property type="protein sequence ID" value="RON05177.1"/>
    <property type="molecule type" value="Genomic_DNA"/>
</dbReference>
<evidence type="ECO:0000313" key="2">
    <source>
        <dbReference type="EMBL" id="RON05177.1"/>
    </source>
</evidence>
<dbReference type="RefSeq" id="WP_123580889.1">
    <property type="nucleotide sequence ID" value="NZ_MOBI01000003.1"/>
</dbReference>